<evidence type="ECO:0000259" key="1">
    <source>
        <dbReference type="Pfam" id="PF14690"/>
    </source>
</evidence>
<sequence length="70" mass="8229">MELLQLLPDSEHTQIQNYELDRVQKQVQINLCSTQASAPCPICQQEAIRVHSRYERTIGDLPWEDYRVVM</sequence>
<dbReference type="EMBL" id="CP130144">
    <property type="protein sequence ID" value="WNZ43297.1"/>
    <property type="molecule type" value="Genomic_DNA"/>
</dbReference>
<reference evidence="2" key="2">
    <citation type="submission" date="2023-07" db="EMBL/GenBank/DDBJ databases">
        <authorList>
            <person name="Bai X.-H."/>
            <person name="Wang H.-H."/>
            <person name="Wang J."/>
            <person name="Ma M.-Y."/>
            <person name="Hu H.-H."/>
            <person name="Song Z.-L."/>
            <person name="Ma H.-G."/>
            <person name="Fan Y."/>
            <person name="Du C.-Y."/>
            <person name="Xu J.-C."/>
        </authorList>
    </citation>
    <scope>NUCLEOTIDE SEQUENCE</scope>
    <source>
        <strain evidence="2">CZ1</strain>
    </source>
</reference>
<evidence type="ECO:0000313" key="2">
    <source>
        <dbReference type="EMBL" id="WNZ43297.1"/>
    </source>
</evidence>
<organism evidence="2">
    <name type="scientific">Leptolyngbya boryana CZ1</name>
    <dbReference type="NCBI Taxonomy" id="3060204"/>
    <lineage>
        <taxon>Bacteria</taxon>
        <taxon>Bacillati</taxon>
        <taxon>Cyanobacteriota</taxon>
        <taxon>Cyanophyceae</taxon>
        <taxon>Leptolyngbyales</taxon>
        <taxon>Leptolyngbyaceae</taxon>
        <taxon>Leptolyngbya group</taxon>
        <taxon>Leptolyngbya</taxon>
    </lineage>
</organism>
<accession>A0AA97ALD9</accession>
<dbReference type="AlphaFoldDB" id="A0AA97ALD9"/>
<dbReference type="RefSeq" id="WP_316425637.1">
    <property type="nucleotide sequence ID" value="NZ_CP130144.1"/>
</dbReference>
<dbReference type="Pfam" id="PF14690">
    <property type="entry name" value="Zn_ribbon_ISL3"/>
    <property type="match status" value="1"/>
</dbReference>
<dbReference type="InterPro" id="IPR029261">
    <property type="entry name" value="Transposase_Znf"/>
</dbReference>
<name>A0AA97ALD9_LEPBY</name>
<reference evidence="2" key="1">
    <citation type="journal article" date="2023" name="Plants (Basel)">
        <title>Genomic Analysis of Leptolyngbya boryana CZ1 Reveals Efficient Carbon Fixation Modules.</title>
        <authorList>
            <person name="Bai X."/>
            <person name="Wang H."/>
            <person name="Cheng W."/>
            <person name="Wang J."/>
            <person name="Ma M."/>
            <person name="Hu H."/>
            <person name="Song Z."/>
            <person name="Ma H."/>
            <person name="Fan Y."/>
            <person name="Du C."/>
            <person name="Xu J."/>
        </authorList>
    </citation>
    <scope>NUCLEOTIDE SEQUENCE</scope>
    <source>
        <strain evidence="2">CZ1</strain>
    </source>
</reference>
<protein>
    <recommendedName>
        <fullName evidence="1">Transposase IS204/IS1001/IS1096/IS1165 zinc-finger domain-containing protein</fullName>
    </recommendedName>
</protein>
<gene>
    <name evidence="2" type="ORF">Q2T42_15680</name>
</gene>
<proteinExistence type="predicted"/>
<feature type="domain" description="Transposase IS204/IS1001/IS1096/IS1165 zinc-finger" evidence="1">
    <location>
        <begin position="38"/>
        <end position="68"/>
    </location>
</feature>